<dbReference type="PaxDb" id="4113-PGSC0003DMT400091906"/>
<dbReference type="HOGENOM" id="CLU_191786_0_0_1"/>
<dbReference type="EnsemblPlants" id="PGSC0003DMT400091906">
    <property type="protein sequence ID" value="PGSC0003DMT400091906"/>
    <property type="gene ID" value="PGSC0003DMG400041477"/>
</dbReference>
<reference evidence="2" key="2">
    <citation type="submission" date="2015-06" db="UniProtKB">
        <authorList>
            <consortium name="EnsemblPlants"/>
        </authorList>
    </citation>
    <scope>IDENTIFICATION</scope>
    <source>
        <strain evidence="2">DM1-3 516 R44</strain>
    </source>
</reference>
<dbReference type="AlphaFoldDB" id="M1DNN5"/>
<sequence length="70" mass="7640">MTTGREVARGPLGAKRNKKAEKNNEAEARASPSTLGDSPKGFTSPFVPVREAMKEKDKKGDERSSRCFAE</sequence>
<protein>
    <submittedName>
        <fullName evidence="2">Uncharacterized protein</fullName>
    </submittedName>
</protein>
<evidence type="ECO:0000313" key="3">
    <source>
        <dbReference type="Proteomes" id="UP000011115"/>
    </source>
</evidence>
<feature type="compositionally biased region" description="Basic and acidic residues" evidence="1">
    <location>
        <begin position="51"/>
        <end position="70"/>
    </location>
</feature>
<keyword evidence="3" id="KW-1185">Reference proteome</keyword>
<name>M1DNN5_SOLTU</name>
<accession>M1DNN5</accession>
<dbReference type="Gramene" id="PGSC0003DMT400091906">
    <property type="protein sequence ID" value="PGSC0003DMT400091906"/>
    <property type="gene ID" value="PGSC0003DMG400041477"/>
</dbReference>
<dbReference type="Proteomes" id="UP000011115">
    <property type="component" value="Unassembled WGS sequence"/>
</dbReference>
<evidence type="ECO:0000256" key="1">
    <source>
        <dbReference type="SAM" id="MobiDB-lite"/>
    </source>
</evidence>
<dbReference type="InParanoid" id="M1DNN5"/>
<evidence type="ECO:0000313" key="2">
    <source>
        <dbReference type="EnsemblPlants" id="PGSC0003DMT400091906"/>
    </source>
</evidence>
<proteinExistence type="predicted"/>
<reference evidence="3" key="1">
    <citation type="journal article" date="2011" name="Nature">
        <title>Genome sequence and analysis of the tuber crop potato.</title>
        <authorList>
            <consortium name="The Potato Genome Sequencing Consortium"/>
        </authorList>
    </citation>
    <scope>NUCLEOTIDE SEQUENCE [LARGE SCALE GENOMIC DNA]</scope>
    <source>
        <strain evidence="3">cv. DM1-3 516 R44</strain>
    </source>
</reference>
<feature type="region of interest" description="Disordered" evidence="1">
    <location>
        <begin position="1"/>
        <end position="70"/>
    </location>
</feature>
<organism evidence="2 3">
    <name type="scientific">Solanum tuberosum</name>
    <name type="common">Potato</name>
    <dbReference type="NCBI Taxonomy" id="4113"/>
    <lineage>
        <taxon>Eukaryota</taxon>
        <taxon>Viridiplantae</taxon>
        <taxon>Streptophyta</taxon>
        <taxon>Embryophyta</taxon>
        <taxon>Tracheophyta</taxon>
        <taxon>Spermatophyta</taxon>
        <taxon>Magnoliopsida</taxon>
        <taxon>eudicotyledons</taxon>
        <taxon>Gunneridae</taxon>
        <taxon>Pentapetalae</taxon>
        <taxon>asterids</taxon>
        <taxon>lamiids</taxon>
        <taxon>Solanales</taxon>
        <taxon>Solanaceae</taxon>
        <taxon>Solanoideae</taxon>
        <taxon>Solaneae</taxon>
        <taxon>Solanum</taxon>
    </lineage>
</organism>